<evidence type="ECO:0000313" key="2">
    <source>
        <dbReference type="Proteomes" id="UP000602647"/>
    </source>
</evidence>
<accession>A0A923NI89</accession>
<dbReference type="RefSeq" id="WP_187302050.1">
    <property type="nucleotide sequence ID" value="NZ_JACRYT010000002.1"/>
</dbReference>
<dbReference type="AlphaFoldDB" id="A0A923NI89"/>
<comment type="caution">
    <text evidence="1">The sequence shown here is derived from an EMBL/GenBank/DDBJ whole genome shotgun (WGS) entry which is preliminary data.</text>
</comment>
<evidence type="ECO:0000313" key="1">
    <source>
        <dbReference type="EMBL" id="MBC6678924.1"/>
    </source>
</evidence>
<organism evidence="1 2">
    <name type="scientific">Zhenpiania hominis</name>
    <dbReference type="NCBI Taxonomy" id="2763644"/>
    <lineage>
        <taxon>Bacteria</taxon>
        <taxon>Bacillati</taxon>
        <taxon>Bacillota</taxon>
        <taxon>Clostridia</taxon>
        <taxon>Peptostreptococcales</taxon>
        <taxon>Anaerovoracaceae</taxon>
        <taxon>Zhenpiania</taxon>
    </lineage>
</organism>
<protein>
    <submittedName>
        <fullName evidence="1">Uncharacterized protein</fullName>
    </submittedName>
</protein>
<sequence>MNIGRKTPIKAVGYFDRCTDGNVQLHKRMYRIQCHENGLSVNGYFVQVFTLPYTLIKSIDHLTRNEVGAWQQWERQYYLRITYLKQSTGRHEVLVFKCTRPFQAIYDYWVRAVVPWKQ</sequence>
<name>A0A923NI89_9FIRM</name>
<reference evidence="1" key="1">
    <citation type="submission" date="2020-08" db="EMBL/GenBank/DDBJ databases">
        <title>Genome public.</title>
        <authorList>
            <person name="Liu C."/>
            <person name="Sun Q."/>
        </authorList>
    </citation>
    <scope>NUCLEOTIDE SEQUENCE</scope>
    <source>
        <strain evidence="1">BX12</strain>
    </source>
</reference>
<dbReference type="Proteomes" id="UP000602647">
    <property type="component" value="Unassembled WGS sequence"/>
</dbReference>
<proteinExistence type="predicted"/>
<keyword evidence="2" id="KW-1185">Reference proteome</keyword>
<dbReference type="EMBL" id="JACRYT010000002">
    <property type="protein sequence ID" value="MBC6678924.1"/>
    <property type="molecule type" value="Genomic_DNA"/>
</dbReference>
<gene>
    <name evidence="1" type="ORF">H9L42_03665</name>
</gene>